<comment type="caution">
    <text evidence="1">The sequence shown here is derived from an EMBL/GenBank/DDBJ whole genome shotgun (WGS) entry which is preliminary data.</text>
</comment>
<evidence type="ECO:0000313" key="1">
    <source>
        <dbReference type="EMBL" id="KAJ0090543.1"/>
    </source>
</evidence>
<name>A0ACC1AV52_9ROSI</name>
<proteinExistence type="predicted"/>
<dbReference type="EMBL" id="CM047904">
    <property type="protein sequence ID" value="KAJ0090543.1"/>
    <property type="molecule type" value="Genomic_DNA"/>
</dbReference>
<keyword evidence="2" id="KW-1185">Reference proteome</keyword>
<reference evidence="2" key="1">
    <citation type="journal article" date="2023" name="G3 (Bethesda)">
        <title>Genome assembly and association tests identify interacting loci associated with vigor, precocity, and sex in interspecific pistachio rootstocks.</title>
        <authorList>
            <person name="Palmer W."/>
            <person name="Jacygrad E."/>
            <person name="Sagayaradj S."/>
            <person name="Cavanaugh K."/>
            <person name="Han R."/>
            <person name="Bertier L."/>
            <person name="Beede B."/>
            <person name="Kafkas S."/>
            <person name="Golino D."/>
            <person name="Preece J."/>
            <person name="Michelmore R."/>
        </authorList>
    </citation>
    <scope>NUCLEOTIDE SEQUENCE [LARGE SCALE GENOMIC DNA]</scope>
</reference>
<organism evidence="1 2">
    <name type="scientific">Pistacia atlantica</name>
    <dbReference type="NCBI Taxonomy" id="434234"/>
    <lineage>
        <taxon>Eukaryota</taxon>
        <taxon>Viridiplantae</taxon>
        <taxon>Streptophyta</taxon>
        <taxon>Embryophyta</taxon>
        <taxon>Tracheophyta</taxon>
        <taxon>Spermatophyta</taxon>
        <taxon>Magnoliopsida</taxon>
        <taxon>eudicotyledons</taxon>
        <taxon>Gunneridae</taxon>
        <taxon>Pentapetalae</taxon>
        <taxon>rosids</taxon>
        <taxon>malvids</taxon>
        <taxon>Sapindales</taxon>
        <taxon>Anacardiaceae</taxon>
        <taxon>Pistacia</taxon>
    </lineage>
</organism>
<evidence type="ECO:0000313" key="2">
    <source>
        <dbReference type="Proteomes" id="UP001164250"/>
    </source>
</evidence>
<protein>
    <submittedName>
        <fullName evidence="1">Uncharacterized protein</fullName>
    </submittedName>
</protein>
<sequence length="194" mass="21555">MALPRTGDCATEPPRGGVEDDSHSSRRTLMHSRVLTEFAENTSRLIYLNLSSMPRKSKSTKVLEKTQEIAPVEDEKPSSKSKKGSKEIDEKPSSKSKKVSHEIDEIFAGKKRKKPEEKKSQKSNKDESGETKLVKRKKENKSKGVAEGGFADAPSRPKRKTEDGFTIYTEEELGINNSDAGNTPLCPFDCSCCF</sequence>
<dbReference type="Proteomes" id="UP001164250">
    <property type="component" value="Chromosome 8"/>
</dbReference>
<accession>A0ACC1AV52</accession>
<gene>
    <name evidence="1" type="ORF">Patl1_12999</name>
</gene>